<feature type="region of interest" description="Disordered" evidence="1">
    <location>
        <begin position="1"/>
        <end position="168"/>
    </location>
</feature>
<keyword evidence="3" id="KW-1185">Reference proteome</keyword>
<dbReference type="AlphaFoldDB" id="A0A9Q1FU15"/>
<feature type="compositionally biased region" description="Polar residues" evidence="1">
    <location>
        <begin position="1"/>
        <end position="27"/>
    </location>
</feature>
<evidence type="ECO:0000313" key="2">
    <source>
        <dbReference type="EMBL" id="KAJ8365633.1"/>
    </source>
</evidence>
<dbReference type="Proteomes" id="UP001152622">
    <property type="component" value="Chromosome 4"/>
</dbReference>
<accession>A0A9Q1FU15</accession>
<proteinExistence type="predicted"/>
<protein>
    <submittedName>
        <fullName evidence="2">Uncharacterized protein</fullName>
    </submittedName>
</protein>
<gene>
    <name evidence="2" type="ORF">SKAU_G00144640</name>
</gene>
<name>A0A9Q1FU15_SYNKA</name>
<dbReference type="EMBL" id="JAINUF010000004">
    <property type="protein sequence ID" value="KAJ8365633.1"/>
    <property type="molecule type" value="Genomic_DNA"/>
</dbReference>
<reference evidence="2" key="1">
    <citation type="journal article" date="2023" name="Science">
        <title>Genome structures resolve the early diversification of teleost fishes.</title>
        <authorList>
            <person name="Parey E."/>
            <person name="Louis A."/>
            <person name="Montfort J."/>
            <person name="Bouchez O."/>
            <person name="Roques C."/>
            <person name="Iampietro C."/>
            <person name="Lluch J."/>
            <person name="Castinel A."/>
            <person name="Donnadieu C."/>
            <person name="Desvignes T."/>
            <person name="Floi Bucao C."/>
            <person name="Jouanno E."/>
            <person name="Wen M."/>
            <person name="Mejri S."/>
            <person name="Dirks R."/>
            <person name="Jansen H."/>
            <person name="Henkel C."/>
            <person name="Chen W.J."/>
            <person name="Zahm M."/>
            <person name="Cabau C."/>
            <person name="Klopp C."/>
            <person name="Thompson A.W."/>
            <person name="Robinson-Rechavi M."/>
            <person name="Braasch I."/>
            <person name="Lecointre G."/>
            <person name="Bobe J."/>
            <person name="Postlethwait J.H."/>
            <person name="Berthelot C."/>
            <person name="Roest Crollius H."/>
            <person name="Guiguen Y."/>
        </authorList>
    </citation>
    <scope>NUCLEOTIDE SEQUENCE</scope>
    <source>
        <strain evidence="2">WJC10195</strain>
    </source>
</reference>
<evidence type="ECO:0000256" key="1">
    <source>
        <dbReference type="SAM" id="MobiDB-lite"/>
    </source>
</evidence>
<comment type="caution">
    <text evidence="2">The sequence shown here is derived from an EMBL/GenBank/DDBJ whole genome shotgun (WGS) entry which is preliminary data.</text>
</comment>
<organism evidence="2 3">
    <name type="scientific">Synaphobranchus kaupii</name>
    <name type="common">Kaup's arrowtooth eel</name>
    <dbReference type="NCBI Taxonomy" id="118154"/>
    <lineage>
        <taxon>Eukaryota</taxon>
        <taxon>Metazoa</taxon>
        <taxon>Chordata</taxon>
        <taxon>Craniata</taxon>
        <taxon>Vertebrata</taxon>
        <taxon>Euteleostomi</taxon>
        <taxon>Actinopterygii</taxon>
        <taxon>Neopterygii</taxon>
        <taxon>Teleostei</taxon>
        <taxon>Anguilliformes</taxon>
        <taxon>Synaphobranchidae</taxon>
        <taxon>Synaphobranchus</taxon>
    </lineage>
</organism>
<sequence length="168" mass="16921">MNPSRSPESHLSSLIMTPLAQSPSGSRSRTDVGKGPTAMVGQRDLYLKLEPGSPFSPVIPHGSAVQSRTPSPSRPIADAAEGRRELGVARPRGGRTKAQRQALSPPPAEGAAPPAGAGPPPCAPAALSQTMINHWGSAGPDTGIMAAGEQGLGGGGGGDRVGVLKRSI</sequence>
<feature type="compositionally biased region" description="Gly residues" evidence="1">
    <location>
        <begin position="150"/>
        <end position="160"/>
    </location>
</feature>
<evidence type="ECO:0000313" key="3">
    <source>
        <dbReference type="Proteomes" id="UP001152622"/>
    </source>
</evidence>